<accession>A0A9W8THN1</accession>
<organism evidence="6 7">
    <name type="scientific">Xylaria arbuscula</name>
    <dbReference type="NCBI Taxonomy" id="114810"/>
    <lineage>
        <taxon>Eukaryota</taxon>
        <taxon>Fungi</taxon>
        <taxon>Dikarya</taxon>
        <taxon>Ascomycota</taxon>
        <taxon>Pezizomycotina</taxon>
        <taxon>Sordariomycetes</taxon>
        <taxon>Xylariomycetidae</taxon>
        <taxon>Xylariales</taxon>
        <taxon>Xylariaceae</taxon>
        <taxon>Xylaria</taxon>
    </lineage>
</organism>
<dbReference type="Gene3D" id="3.40.395.10">
    <property type="entry name" value="Adenoviral Proteinase, Chain A"/>
    <property type="match status" value="1"/>
</dbReference>
<protein>
    <recommendedName>
        <fullName evidence="5">Ubiquitin-like protease family profile domain-containing protein</fullName>
    </recommendedName>
</protein>
<dbReference type="Pfam" id="PF02902">
    <property type="entry name" value="Peptidase_C48"/>
    <property type="match status" value="1"/>
</dbReference>
<keyword evidence="2" id="KW-0645">Protease</keyword>
<comment type="similarity">
    <text evidence="1">Belongs to the peptidase C48 family.</text>
</comment>
<dbReference type="GO" id="GO:0019783">
    <property type="term" value="F:ubiquitin-like protein peptidase activity"/>
    <property type="evidence" value="ECO:0007669"/>
    <property type="project" value="UniProtKB-ARBA"/>
</dbReference>
<feature type="compositionally biased region" description="Basic residues" evidence="4">
    <location>
        <begin position="257"/>
        <end position="275"/>
    </location>
</feature>
<evidence type="ECO:0000256" key="3">
    <source>
        <dbReference type="ARBA" id="ARBA00022801"/>
    </source>
</evidence>
<proteinExistence type="inferred from homology"/>
<sequence>MGILIESGQTDAAAFKKALEDKGLLGTSNQTSDVSKELRSLQEEMKLAAPGNMLVIKSTGYRVGIETLDRLSGTEWFNDELVLLCLHLADRLPHVRVGFSIPIHQQDRPRKIVAKPFERAARVIEEWKSAEPDNRLTCFFPLFQHGDHFSLLEVNYRDNAVYHYDSLRKTTYIEIKKACRDQFPGLRYVEQAAPRQLDSFSCGPLVVASAYHRMLGRAVIPGNTMFQDTIAIKATALDIIRKAWRDQVLVPIEQSTGKRRRHDSFHQRQGKRRKQDKSVQVEDLTT</sequence>
<evidence type="ECO:0000313" key="7">
    <source>
        <dbReference type="Proteomes" id="UP001148614"/>
    </source>
</evidence>
<evidence type="ECO:0000256" key="2">
    <source>
        <dbReference type="ARBA" id="ARBA00022670"/>
    </source>
</evidence>
<evidence type="ECO:0000256" key="1">
    <source>
        <dbReference type="ARBA" id="ARBA00005234"/>
    </source>
</evidence>
<dbReference type="InterPro" id="IPR038765">
    <property type="entry name" value="Papain-like_cys_pep_sf"/>
</dbReference>
<evidence type="ECO:0000313" key="6">
    <source>
        <dbReference type="EMBL" id="KAJ3555872.1"/>
    </source>
</evidence>
<keyword evidence="3" id="KW-0378">Hydrolase</keyword>
<reference evidence="6" key="1">
    <citation type="submission" date="2022-07" db="EMBL/GenBank/DDBJ databases">
        <title>Genome Sequence of Xylaria arbuscula.</title>
        <authorList>
            <person name="Buettner E."/>
        </authorList>
    </citation>
    <scope>NUCLEOTIDE SEQUENCE</scope>
    <source>
        <strain evidence="6">VT107</strain>
    </source>
</reference>
<dbReference type="VEuPathDB" id="FungiDB:F4678DRAFT_477486"/>
<feature type="domain" description="Ubiquitin-like protease family profile" evidence="5">
    <location>
        <begin position="139"/>
        <end position="209"/>
    </location>
</feature>
<keyword evidence="7" id="KW-1185">Reference proteome</keyword>
<dbReference type="EMBL" id="JANPWZ010002822">
    <property type="protein sequence ID" value="KAJ3555872.1"/>
    <property type="molecule type" value="Genomic_DNA"/>
</dbReference>
<evidence type="ECO:0000259" key="5">
    <source>
        <dbReference type="Pfam" id="PF02902"/>
    </source>
</evidence>
<comment type="caution">
    <text evidence="6">The sequence shown here is derived from an EMBL/GenBank/DDBJ whole genome shotgun (WGS) entry which is preliminary data.</text>
</comment>
<dbReference type="GO" id="GO:0006508">
    <property type="term" value="P:proteolysis"/>
    <property type="evidence" value="ECO:0007669"/>
    <property type="project" value="UniProtKB-KW"/>
</dbReference>
<feature type="region of interest" description="Disordered" evidence="4">
    <location>
        <begin position="255"/>
        <end position="286"/>
    </location>
</feature>
<dbReference type="AlphaFoldDB" id="A0A9W8THN1"/>
<dbReference type="GO" id="GO:0008234">
    <property type="term" value="F:cysteine-type peptidase activity"/>
    <property type="evidence" value="ECO:0007669"/>
    <property type="project" value="InterPro"/>
</dbReference>
<dbReference type="Proteomes" id="UP001148614">
    <property type="component" value="Unassembled WGS sequence"/>
</dbReference>
<dbReference type="InterPro" id="IPR003653">
    <property type="entry name" value="Peptidase_C48_C"/>
</dbReference>
<dbReference type="SUPFAM" id="SSF54001">
    <property type="entry name" value="Cysteine proteinases"/>
    <property type="match status" value="1"/>
</dbReference>
<name>A0A9W8THN1_9PEZI</name>
<gene>
    <name evidence="6" type="ORF">NPX13_g10262</name>
</gene>
<evidence type="ECO:0000256" key="4">
    <source>
        <dbReference type="SAM" id="MobiDB-lite"/>
    </source>
</evidence>